<keyword evidence="4 7" id="KW-0472">Membrane</keyword>
<dbReference type="InterPro" id="IPR049326">
    <property type="entry name" value="Rhodopsin_dom_fungi"/>
</dbReference>
<evidence type="ECO:0000256" key="6">
    <source>
        <dbReference type="SAM" id="MobiDB-lite"/>
    </source>
</evidence>
<dbReference type="Proteomes" id="UP000053732">
    <property type="component" value="Unassembled WGS sequence"/>
</dbReference>
<evidence type="ECO:0000256" key="1">
    <source>
        <dbReference type="ARBA" id="ARBA00004141"/>
    </source>
</evidence>
<dbReference type="PANTHER" id="PTHR33048">
    <property type="entry name" value="PTH11-LIKE INTEGRAL MEMBRANE PROTEIN (AFU_ORTHOLOGUE AFUA_5G11245)"/>
    <property type="match status" value="1"/>
</dbReference>
<dbReference type="PANTHER" id="PTHR33048:SF151">
    <property type="entry name" value="INTEGRAL MEMBRANE PROTEIN"/>
    <property type="match status" value="1"/>
</dbReference>
<feature type="transmembrane region" description="Helical" evidence="7">
    <location>
        <begin position="174"/>
        <end position="193"/>
    </location>
</feature>
<proteinExistence type="inferred from homology"/>
<evidence type="ECO:0000313" key="10">
    <source>
        <dbReference type="Proteomes" id="UP000053732"/>
    </source>
</evidence>
<dbReference type="InterPro" id="IPR052337">
    <property type="entry name" value="SAT4-like"/>
</dbReference>
<keyword evidence="3 7" id="KW-1133">Transmembrane helix</keyword>
<feature type="transmembrane region" description="Helical" evidence="7">
    <location>
        <begin position="205"/>
        <end position="224"/>
    </location>
</feature>
<dbReference type="AlphaFoldDB" id="A0A0G4P152"/>
<feature type="transmembrane region" description="Helical" evidence="7">
    <location>
        <begin position="47"/>
        <end position="70"/>
    </location>
</feature>
<feature type="domain" description="Rhodopsin" evidence="8">
    <location>
        <begin position="31"/>
        <end position="265"/>
    </location>
</feature>
<comment type="similarity">
    <text evidence="5">Belongs to the SAT4 family.</text>
</comment>
<feature type="region of interest" description="Disordered" evidence="6">
    <location>
        <begin position="313"/>
        <end position="351"/>
    </location>
</feature>
<organism evidence="9 10">
    <name type="scientific">Penicillium camemberti (strain FM 013)</name>
    <dbReference type="NCBI Taxonomy" id="1429867"/>
    <lineage>
        <taxon>Eukaryota</taxon>
        <taxon>Fungi</taxon>
        <taxon>Dikarya</taxon>
        <taxon>Ascomycota</taxon>
        <taxon>Pezizomycotina</taxon>
        <taxon>Eurotiomycetes</taxon>
        <taxon>Eurotiomycetidae</taxon>
        <taxon>Eurotiales</taxon>
        <taxon>Aspergillaceae</taxon>
        <taxon>Penicillium</taxon>
    </lineage>
</organism>
<gene>
    <name evidence="9" type="ORF">PCAMFM013_S003g000838</name>
</gene>
<dbReference type="EMBL" id="HG793136">
    <property type="protein sequence ID" value="CRL20045.1"/>
    <property type="molecule type" value="Genomic_DNA"/>
</dbReference>
<dbReference type="STRING" id="1429867.A0A0G4P152"/>
<name>A0A0G4P152_PENC3</name>
<dbReference type="GO" id="GO:0016020">
    <property type="term" value="C:membrane"/>
    <property type="evidence" value="ECO:0007669"/>
    <property type="project" value="UniProtKB-SubCell"/>
</dbReference>
<sequence>MTTANVQDSYQGSYRAGTIAMTALGVGFVILRFLARWKKSLKPGPDDYVILAALVPFLTLVGLMLALVNYGMGTHSEILPMGNIIMIAKLLVIFECIYVTTIAVTKVSILLMYCRIFPTREIRISSIILGGISIAWGMAIILVSVFQCTPIARAWDTRIPGTCINLKASFIGNAVPNIITDILILSLPVRVVWGLHASITHRLSVIGIFLLGSFVIFTSVYRFTTLFEFNPTDIAWTLGKSCTWCIVESSTGIISACMPTLRPLFLMVSSKFSSQSGTQKTRTTDIDRSKGYELDNSTLRPANELRNKTKVRLDVSHPDDGSEDEVPLNAIRVQQDMTWQESRGDSFQGYK</sequence>
<evidence type="ECO:0000256" key="3">
    <source>
        <dbReference type="ARBA" id="ARBA00022989"/>
    </source>
</evidence>
<keyword evidence="2 7" id="KW-0812">Transmembrane</keyword>
<evidence type="ECO:0000256" key="4">
    <source>
        <dbReference type="ARBA" id="ARBA00023136"/>
    </source>
</evidence>
<dbReference type="Pfam" id="PF20684">
    <property type="entry name" value="Fung_rhodopsin"/>
    <property type="match status" value="1"/>
</dbReference>
<evidence type="ECO:0000313" key="9">
    <source>
        <dbReference type="EMBL" id="CRL20045.1"/>
    </source>
</evidence>
<feature type="transmembrane region" description="Helical" evidence="7">
    <location>
        <begin position="90"/>
        <end position="114"/>
    </location>
</feature>
<feature type="transmembrane region" description="Helical" evidence="7">
    <location>
        <begin position="12"/>
        <end position="35"/>
    </location>
</feature>
<comment type="subcellular location">
    <subcellularLocation>
        <location evidence="1">Membrane</location>
        <topology evidence="1">Multi-pass membrane protein</topology>
    </subcellularLocation>
</comment>
<reference evidence="9 10" key="1">
    <citation type="journal article" date="2014" name="Nat. Commun.">
        <title>Multiple recent horizontal transfers of a large genomic region in cheese making fungi.</title>
        <authorList>
            <person name="Cheeseman K."/>
            <person name="Ropars J."/>
            <person name="Renault P."/>
            <person name="Dupont J."/>
            <person name="Gouzy J."/>
            <person name="Branca A."/>
            <person name="Abraham A.L."/>
            <person name="Ceppi M."/>
            <person name="Conseiller E."/>
            <person name="Debuchy R."/>
            <person name="Malagnac F."/>
            <person name="Goarin A."/>
            <person name="Silar P."/>
            <person name="Lacoste S."/>
            <person name="Sallet E."/>
            <person name="Bensimon A."/>
            <person name="Giraud T."/>
            <person name="Brygoo Y."/>
        </authorList>
    </citation>
    <scope>NUCLEOTIDE SEQUENCE [LARGE SCALE GENOMIC DNA]</scope>
    <source>
        <strain evidence="10">FM 013</strain>
    </source>
</reference>
<keyword evidence="10" id="KW-1185">Reference proteome</keyword>
<evidence type="ECO:0000256" key="5">
    <source>
        <dbReference type="ARBA" id="ARBA00038359"/>
    </source>
</evidence>
<accession>A0A0G4P152</accession>
<protein>
    <submittedName>
        <fullName evidence="9">Str. FM013</fullName>
    </submittedName>
</protein>
<evidence type="ECO:0000259" key="8">
    <source>
        <dbReference type="Pfam" id="PF20684"/>
    </source>
</evidence>
<evidence type="ECO:0000256" key="7">
    <source>
        <dbReference type="SAM" id="Phobius"/>
    </source>
</evidence>
<evidence type="ECO:0000256" key="2">
    <source>
        <dbReference type="ARBA" id="ARBA00022692"/>
    </source>
</evidence>
<feature type="transmembrane region" description="Helical" evidence="7">
    <location>
        <begin position="126"/>
        <end position="146"/>
    </location>
</feature>